<comment type="caution">
    <text evidence="2">The sequence shown here is derived from an EMBL/GenBank/DDBJ whole genome shotgun (WGS) entry which is preliminary data.</text>
</comment>
<reference evidence="2" key="2">
    <citation type="submission" date="2022-01" db="EMBL/GenBank/DDBJ databases">
        <authorList>
            <person name="Yamashiro T."/>
            <person name="Shiraishi A."/>
            <person name="Satake H."/>
            <person name="Nakayama K."/>
        </authorList>
    </citation>
    <scope>NUCLEOTIDE SEQUENCE</scope>
</reference>
<accession>A0ABQ4ZD99</accession>
<name>A0ABQ4ZD99_9ASTR</name>
<proteinExistence type="predicted"/>
<feature type="region of interest" description="Disordered" evidence="1">
    <location>
        <begin position="293"/>
        <end position="407"/>
    </location>
</feature>
<evidence type="ECO:0000313" key="3">
    <source>
        <dbReference type="Proteomes" id="UP001151760"/>
    </source>
</evidence>
<evidence type="ECO:0000313" key="2">
    <source>
        <dbReference type="EMBL" id="GJS87142.1"/>
    </source>
</evidence>
<dbReference type="EMBL" id="BQNB010011174">
    <property type="protein sequence ID" value="GJS87142.1"/>
    <property type="molecule type" value="Genomic_DNA"/>
</dbReference>
<evidence type="ECO:0000256" key="1">
    <source>
        <dbReference type="SAM" id="MobiDB-lite"/>
    </source>
</evidence>
<keyword evidence="3" id="KW-1185">Reference proteome</keyword>
<gene>
    <name evidence="2" type="ORF">Tco_0769778</name>
</gene>
<feature type="compositionally biased region" description="Polar residues" evidence="1">
    <location>
        <begin position="293"/>
        <end position="315"/>
    </location>
</feature>
<feature type="compositionally biased region" description="Basic and acidic residues" evidence="1">
    <location>
        <begin position="376"/>
        <end position="393"/>
    </location>
</feature>
<sequence length="434" mass="49309">MVKSMSGFARFCIVNQNDEVSGNSIPHDSTRDSSSSTCSTIQTNREMQQYTVFARIPGSPECKILGLILLDHCLSHALTATADVPAVYLQQFWRTVSKVPDTEDTIKFMLDTQQFTYTVDMFRDTLHLPVETPENPFVAPANIHTIEAFMNRVGYQGVVDKVSAFFTKNLAQPWQTMFKVFNRCLTTRTSGHDQTKINILQLFHVYPRFIKLIVADLMKKFPDIPKRLEKDYHSIKDDLPLVSVYTTGNVSVREMLILDAFLTAEIRETNDFKEYKMVFMKVDVLMNQPQPVVSTQGTHRITPSAHRTPTISASPLESKKRKQITGESSSPRKSLKITIKQKQLVKKDDNDSENRIDPGSHKDNPEVIDDDDDDNEREKKDDDMGSLEIRNEETQTTIPTPLSSPRKILSSDKKTFQELTNIVSNPTISTSKHS</sequence>
<protein>
    <submittedName>
        <fullName evidence="2">Uncharacterized protein</fullName>
    </submittedName>
</protein>
<reference evidence="2" key="1">
    <citation type="journal article" date="2022" name="Int. J. Mol. Sci.">
        <title>Draft Genome of Tanacetum Coccineum: Genomic Comparison of Closely Related Tanacetum-Family Plants.</title>
        <authorList>
            <person name="Yamashiro T."/>
            <person name="Shiraishi A."/>
            <person name="Nakayama K."/>
            <person name="Satake H."/>
        </authorList>
    </citation>
    <scope>NUCLEOTIDE SEQUENCE</scope>
</reference>
<dbReference type="Proteomes" id="UP001151760">
    <property type="component" value="Unassembled WGS sequence"/>
</dbReference>
<feature type="compositionally biased region" description="Polar residues" evidence="1">
    <location>
        <begin position="394"/>
        <end position="403"/>
    </location>
</feature>
<feature type="compositionally biased region" description="Acidic residues" evidence="1">
    <location>
        <begin position="366"/>
        <end position="375"/>
    </location>
</feature>
<organism evidence="2 3">
    <name type="scientific">Tanacetum coccineum</name>
    <dbReference type="NCBI Taxonomy" id="301880"/>
    <lineage>
        <taxon>Eukaryota</taxon>
        <taxon>Viridiplantae</taxon>
        <taxon>Streptophyta</taxon>
        <taxon>Embryophyta</taxon>
        <taxon>Tracheophyta</taxon>
        <taxon>Spermatophyta</taxon>
        <taxon>Magnoliopsida</taxon>
        <taxon>eudicotyledons</taxon>
        <taxon>Gunneridae</taxon>
        <taxon>Pentapetalae</taxon>
        <taxon>asterids</taxon>
        <taxon>campanulids</taxon>
        <taxon>Asterales</taxon>
        <taxon>Asteraceae</taxon>
        <taxon>Asteroideae</taxon>
        <taxon>Anthemideae</taxon>
        <taxon>Anthemidinae</taxon>
        <taxon>Tanacetum</taxon>
    </lineage>
</organism>
<feature type="compositionally biased region" description="Basic and acidic residues" evidence="1">
    <location>
        <begin position="345"/>
        <end position="365"/>
    </location>
</feature>